<accession>A0A9W8LQB7</accession>
<dbReference type="AlphaFoldDB" id="A0A9W8LQB7"/>
<gene>
    <name evidence="2" type="ORF">H4R20_006328</name>
</gene>
<evidence type="ECO:0000256" key="1">
    <source>
        <dbReference type="SAM" id="MobiDB-lite"/>
    </source>
</evidence>
<feature type="compositionally biased region" description="Basic and acidic residues" evidence="1">
    <location>
        <begin position="54"/>
        <end position="64"/>
    </location>
</feature>
<proteinExistence type="predicted"/>
<comment type="caution">
    <text evidence="2">The sequence shown here is derived from an EMBL/GenBank/DDBJ whole genome shotgun (WGS) entry which is preliminary data.</text>
</comment>
<sequence>ERKLKRIKRRDAKANAEEERLLREINDPEMRKTLAKDPLLAKRLLYGRDKSLRDMMAKKAESKQRQQQQPNNSKLSLGQIIEEARKKKYDDSSSESDEEEDWEALGGKQQRKNVRRRATGTKRKRFTFNPGFSDEEDN</sequence>
<feature type="compositionally biased region" description="Polar residues" evidence="1">
    <location>
        <begin position="65"/>
        <end position="76"/>
    </location>
</feature>
<dbReference type="OrthoDB" id="5594216at2759"/>
<protein>
    <submittedName>
        <fullName evidence="2">Uncharacterized protein</fullName>
    </submittedName>
</protein>
<feature type="compositionally biased region" description="Acidic residues" evidence="1">
    <location>
        <begin position="92"/>
        <end position="103"/>
    </location>
</feature>
<name>A0A9W8LQB7_9FUNG</name>
<feature type="non-terminal residue" evidence="2">
    <location>
        <position position="1"/>
    </location>
</feature>
<feature type="region of interest" description="Disordered" evidence="1">
    <location>
        <begin position="54"/>
        <end position="138"/>
    </location>
</feature>
<dbReference type="Proteomes" id="UP001140094">
    <property type="component" value="Unassembled WGS sequence"/>
</dbReference>
<evidence type="ECO:0000313" key="2">
    <source>
        <dbReference type="EMBL" id="KAJ2794128.1"/>
    </source>
</evidence>
<feature type="compositionally biased region" description="Basic and acidic residues" evidence="1">
    <location>
        <begin position="82"/>
        <end position="91"/>
    </location>
</feature>
<feature type="compositionally biased region" description="Basic residues" evidence="1">
    <location>
        <begin position="109"/>
        <end position="126"/>
    </location>
</feature>
<keyword evidence="3" id="KW-1185">Reference proteome</keyword>
<dbReference type="EMBL" id="JANBUO010002643">
    <property type="protein sequence ID" value="KAJ2794128.1"/>
    <property type="molecule type" value="Genomic_DNA"/>
</dbReference>
<evidence type="ECO:0000313" key="3">
    <source>
        <dbReference type="Proteomes" id="UP001140094"/>
    </source>
</evidence>
<organism evidence="2 3">
    <name type="scientific">Coemansia guatemalensis</name>
    <dbReference type="NCBI Taxonomy" id="2761395"/>
    <lineage>
        <taxon>Eukaryota</taxon>
        <taxon>Fungi</taxon>
        <taxon>Fungi incertae sedis</taxon>
        <taxon>Zoopagomycota</taxon>
        <taxon>Kickxellomycotina</taxon>
        <taxon>Kickxellomycetes</taxon>
        <taxon>Kickxellales</taxon>
        <taxon>Kickxellaceae</taxon>
        <taxon>Coemansia</taxon>
    </lineage>
</organism>
<reference evidence="2" key="1">
    <citation type="submission" date="2022-07" db="EMBL/GenBank/DDBJ databases">
        <title>Phylogenomic reconstructions and comparative analyses of Kickxellomycotina fungi.</title>
        <authorList>
            <person name="Reynolds N.K."/>
            <person name="Stajich J.E."/>
            <person name="Barry K."/>
            <person name="Grigoriev I.V."/>
            <person name="Crous P."/>
            <person name="Smith M.E."/>
        </authorList>
    </citation>
    <scope>NUCLEOTIDE SEQUENCE</scope>
    <source>
        <strain evidence="2">NRRL 1565</strain>
    </source>
</reference>